<name>A0A7R9AL85_TIMSH</name>
<evidence type="ECO:0000313" key="2">
    <source>
        <dbReference type="EMBL" id="CAD7256091.1"/>
    </source>
</evidence>
<dbReference type="Pfam" id="PF16027">
    <property type="entry name" value="DUF4786"/>
    <property type="match status" value="1"/>
</dbReference>
<accession>A0A7R9AL85</accession>
<reference evidence="2" key="1">
    <citation type="submission" date="2020-11" db="EMBL/GenBank/DDBJ databases">
        <authorList>
            <person name="Tran Van P."/>
        </authorList>
    </citation>
    <scope>NUCLEOTIDE SEQUENCE</scope>
</reference>
<protein>
    <submittedName>
        <fullName evidence="2">Uncharacterized protein</fullName>
    </submittedName>
</protein>
<evidence type="ECO:0000256" key="1">
    <source>
        <dbReference type="SAM" id="MobiDB-lite"/>
    </source>
</evidence>
<proteinExistence type="predicted"/>
<feature type="compositionally biased region" description="Polar residues" evidence="1">
    <location>
        <begin position="260"/>
        <end position="271"/>
    </location>
</feature>
<sequence>MTNKEELSRLLEGAQNIPSLHCNFSVSQLGLSGSPVWRPAARLSLTRKAVALRDLVFVTYEEVALNTIVTKQEGLNVTVILYVIRLQHALIGAVKGLLWLTLLSSVLSVTSAGPNTKNHELLTRLGMTRRRMAPNHHRKRVASESRGSHHSADSHMFVIKLPPNPYYYSLHKPLKTAPTNANSINNIPMNFRSNGKPAKVYHWNLPVLKKMAAKYRDGDSTSRLSTANKAVNSIQMSSSWSHSMANEVHDERGPLKPISNRKSSQKLNPSVSYYAPASPKKSMFQKNFSANGKPQSFYVIEKSKKPIYYQRLLP</sequence>
<dbReference type="InterPro" id="IPR031983">
    <property type="entry name" value="DUF4786"/>
</dbReference>
<feature type="region of interest" description="Disordered" evidence="1">
    <location>
        <begin position="241"/>
        <end position="271"/>
    </location>
</feature>
<dbReference type="EMBL" id="OC000089">
    <property type="protein sequence ID" value="CAD7256091.1"/>
    <property type="molecule type" value="Genomic_DNA"/>
</dbReference>
<gene>
    <name evidence="2" type="ORF">TSIB3V08_LOCUS381</name>
</gene>
<organism evidence="2">
    <name type="scientific">Timema shepardi</name>
    <name type="common">Walking stick</name>
    <dbReference type="NCBI Taxonomy" id="629360"/>
    <lineage>
        <taxon>Eukaryota</taxon>
        <taxon>Metazoa</taxon>
        <taxon>Ecdysozoa</taxon>
        <taxon>Arthropoda</taxon>
        <taxon>Hexapoda</taxon>
        <taxon>Insecta</taxon>
        <taxon>Pterygota</taxon>
        <taxon>Neoptera</taxon>
        <taxon>Polyneoptera</taxon>
        <taxon>Phasmatodea</taxon>
        <taxon>Timematodea</taxon>
        <taxon>Timematoidea</taxon>
        <taxon>Timematidae</taxon>
        <taxon>Timema</taxon>
    </lineage>
</organism>
<dbReference type="AlphaFoldDB" id="A0A7R9AL85"/>